<gene>
    <name evidence="1" type="ORF">G4L40_04735</name>
</gene>
<name>A0ABX0IBK5_9FLAO</name>
<dbReference type="EMBL" id="JAAJBV010000002">
    <property type="protein sequence ID" value="NHM04007.1"/>
    <property type="molecule type" value="Genomic_DNA"/>
</dbReference>
<evidence type="ECO:0000313" key="2">
    <source>
        <dbReference type="Proteomes" id="UP000761423"/>
    </source>
</evidence>
<dbReference type="Proteomes" id="UP000761423">
    <property type="component" value="Unassembled WGS sequence"/>
</dbReference>
<reference evidence="1 2" key="1">
    <citation type="submission" date="2020-02" db="EMBL/GenBank/DDBJ databases">
        <authorList>
            <person name="Chen W.-M."/>
        </authorList>
    </citation>
    <scope>NUCLEOTIDE SEQUENCE [LARGE SCALE GENOMIC DNA]</scope>
    <source>
        <strain evidence="1 2">TWA-26</strain>
    </source>
</reference>
<keyword evidence="2" id="KW-1185">Reference proteome</keyword>
<organism evidence="1 2">
    <name type="scientific">Flavobacterium celericrescens</name>
    <dbReference type="NCBI Taxonomy" id="2709780"/>
    <lineage>
        <taxon>Bacteria</taxon>
        <taxon>Pseudomonadati</taxon>
        <taxon>Bacteroidota</taxon>
        <taxon>Flavobacteriia</taxon>
        <taxon>Flavobacteriales</taxon>
        <taxon>Flavobacteriaceae</taxon>
        <taxon>Flavobacterium</taxon>
    </lineage>
</organism>
<comment type="caution">
    <text evidence="1">The sequence shown here is derived from an EMBL/GenBank/DDBJ whole genome shotgun (WGS) entry which is preliminary data.</text>
</comment>
<proteinExistence type="predicted"/>
<sequence>MKTKVILFFTAILLIACYSLYNSEPDFSSKKYNQEEWIKNPKGRIHMVSDIISQKKLIERFSSNSK</sequence>
<protein>
    <recommendedName>
        <fullName evidence="3">Lipoprotein</fullName>
    </recommendedName>
</protein>
<evidence type="ECO:0000313" key="1">
    <source>
        <dbReference type="EMBL" id="NHM04007.1"/>
    </source>
</evidence>
<dbReference type="RefSeq" id="WP_166235995.1">
    <property type="nucleotide sequence ID" value="NZ_JAAJBV010000002.1"/>
</dbReference>
<accession>A0ABX0IBK5</accession>
<evidence type="ECO:0008006" key="3">
    <source>
        <dbReference type="Google" id="ProtNLM"/>
    </source>
</evidence>
<dbReference type="PROSITE" id="PS51257">
    <property type="entry name" value="PROKAR_LIPOPROTEIN"/>
    <property type="match status" value="1"/>
</dbReference>